<evidence type="ECO:0000313" key="4">
    <source>
        <dbReference type="Proteomes" id="UP000747399"/>
    </source>
</evidence>
<evidence type="ECO:0000256" key="2">
    <source>
        <dbReference type="SAM" id="MobiDB-lite"/>
    </source>
</evidence>
<organism evidence="3 4">
    <name type="scientific">Volvox africanus</name>
    <dbReference type="NCBI Taxonomy" id="51714"/>
    <lineage>
        <taxon>Eukaryota</taxon>
        <taxon>Viridiplantae</taxon>
        <taxon>Chlorophyta</taxon>
        <taxon>core chlorophytes</taxon>
        <taxon>Chlorophyceae</taxon>
        <taxon>CS clade</taxon>
        <taxon>Chlamydomonadales</taxon>
        <taxon>Volvocaceae</taxon>
        <taxon>Volvox</taxon>
    </lineage>
</organism>
<dbReference type="Proteomes" id="UP000747399">
    <property type="component" value="Unassembled WGS sequence"/>
</dbReference>
<reference evidence="3" key="1">
    <citation type="journal article" date="2021" name="Proc. Natl. Acad. Sci. U.S.A.">
        <title>Three genomes in the algal genus Volvox reveal the fate of a haploid sex-determining region after a transition to homothallism.</title>
        <authorList>
            <person name="Yamamoto K."/>
            <person name="Hamaji T."/>
            <person name="Kawai-Toyooka H."/>
            <person name="Matsuzaki R."/>
            <person name="Takahashi F."/>
            <person name="Nishimura Y."/>
            <person name="Kawachi M."/>
            <person name="Noguchi H."/>
            <person name="Minakuchi Y."/>
            <person name="Umen J.G."/>
            <person name="Toyoda A."/>
            <person name="Nozaki H."/>
        </authorList>
    </citation>
    <scope>NUCLEOTIDE SEQUENCE</scope>
    <source>
        <strain evidence="3">NIES-3780</strain>
    </source>
</reference>
<feature type="compositionally biased region" description="Low complexity" evidence="2">
    <location>
        <begin position="446"/>
        <end position="457"/>
    </location>
</feature>
<feature type="region of interest" description="Disordered" evidence="2">
    <location>
        <begin position="396"/>
        <end position="423"/>
    </location>
</feature>
<protein>
    <submittedName>
        <fullName evidence="3">Uncharacterized protein</fullName>
    </submittedName>
</protein>
<comment type="caution">
    <text evidence="3">The sequence shown here is derived from an EMBL/GenBank/DDBJ whole genome shotgun (WGS) entry which is preliminary data.</text>
</comment>
<dbReference type="SUPFAM" id="SSF48452">
    <property type="entry name" value="TPR-like"/>
    <property type="match status" value="1"/>
</dbReference>
<feature type="region of interest" description="Disordered" evidence="2">
    <location>
        <begin position="446"/>
        <end position="467"/>
    </location>
</feature>
<dbReference type="InterPro" id="IPR019183">
    <property type="entry name" value="NAA25_NatB_aux_su"/>
</dbReference>
<evidence type="ECO:0000256" key="1">
    <source>
        <dbReference type="ARBA" id="ARBA00006298"/>
    </source>
</evidence>
<dbReference type="Pfam" id="PF09797">
    <property type="entry name" value="NatB_MDM20"/>
    <property type="match status" value="1"/>
</dbReference>
<dbReference type="GO" id="GO:0031416">
    <property type="term" value="C:NatB complex"/>
    <property type="evidence" value="ECO:0007669"/>
    <property type="project" value="TreeGrafter"/>
</dbReference>
<dbReference type="PANTHER" id="PTHR22767:SF3">
    <property type="entry name" value="N-ALPHA-ACETYLTRANSFERASE 25, NATB AUXILIARY SUBUNIT"/>
    <property type="match status" value="1"/>
</dbReference>
<proteinExistence type="inferred from homology"/>
<dbReference type="EMBL" id="BNCO01000071">
    <property type="protein sequence ID" value="GIL64982.1"/>
    <property type="molecule type" value="Genomic_DNA"/>
</dbReference>
<feature type="non-terminal residue" evidence="3">
    <location>
        <position position="1211"/>
    </location>
</feature>
<feature type="region of interest" description="Disordered" evidence="2">
    <location>
        <begin position="695"/>
        <end position="716"/>
    </location>
</feature>
<keyword evidence="4" id="KW-1185">Reference proteome</keyword>
<feature type="compositionally biased region" description="Gly residues" evidence="2">
    <location>
        <begin position="408"/>
        <end position="418"/>
    </location>
</feature>
<name>A0A8J4F805_9CHLO</name>
<sequence length="1211" mass="124700">SEISVYFETWVVQRLPRQGRMSRRPKDPDAFERKVRPIYDALDSRNWKGALKLCQQALQKYSDNELIKVLKAIGLERSGKREEANQVVDEVIAANPIDEQVLRLAAIVLRASGRLSDITQMYENAATAMAPRGGELALVLQHEVFGAHVREQNFVKQQQVALRLSKAAASVAGHTAISSERYGWWVVISILLQARAALRMMATGVPAPMGQLPPVAMGPEKLLALAEGMMARQAAKDGRLEGYEALMVYVDVLLAQGKASEALSLVSGPLGASALRLPAERLQLRAVLSALSGDLLAASELLREVLRLNPDDWGALQLLLDCMLPGTAASVTCGSSPSCPPTFRPQHPLVFISGGLAEQLPPRGVAVAPDEACGAAALIEAQAVLQELVDLVDVEQQSPSSRVTPGDAGPGAGGGHGGKAMTMRGPHLASVDLAMRRHRAAVAAVTAAASATDHNSGNGSGGGSGNIEDTEAAVIDAVLSYYRKYGSLVSCAVDLRTYVSQLGAAAASRLAEALQIEADKATASTSAAGESEGAAALTSLRRRVCAAQIRDDLGLPRLERCEEGVELSKELLDLYGTAQPLQVGLDERERGAADELPVLAGAALVTAAGLATSDAAAVPYMLAAYGAFADAVRVRPFGAGMRISLAALAALLAAPVAAAAHMYKLDIKHIQLDSLGAQMLLTPLLAWPHAGTVSVADAESPPPSLSPHGDTQGNSQQLLHRALRDTNALFADHACDAGESIFTAYGHGMYTKVLEFTAFRERLAAAHTLAVVRAESGLADCFRSSSSGGSGGNSSSSTANAAGADSGGSEAIPTVDAVRSASVAAAGKLNPDNLPTASSLRFNWDLSTRPAWLPPCQAGPSAAVLEWWRSRAAGDICGQGYGRCWWAATGSAEGSSSAAAQWRTSQASAAAHRWLLPHCIAGALGASGGGVLNLREAVERLKGLVDEQLFKSSNGASTAASEVDGGSREGTAAAGLASCTKIDAEALRRLDVTLYGAAVAVQDCLGSPSALASASAAAVVVGGAEADAACTALGELVAAVRRLVALAAEDLAAAAREAAAWGGVLPGGPLAAVSLLVREPLSVAASCIQSWQSALKALRKRRAKSGNQMEGAAQRMMDAVTKTAEQLAAAAQDCADMLTTATGTAAAGGAPLPAAAAAAAQAVRFLKAHGHAAASVSESASSALEALIQEQRITVGLITKRAAAVAAALLP</sequence>
<gene>
    <name evidence="3" type="ORF">Vafri_18831</name>
</gene>
<accession>A0A8J4F805</accession>
<feature type="region of interest" description="Disordered" evidence="2">
    <location>
        <begin position="785"/>
        <end position="809"/>
    </location>
</feature>
<feature type="compositionally biased region" description="Low complexity" evidence="2">
    <location>
        <begin position="793"/>
        <end position="809"/>
    </location>
</feature>
<dbReference type="Gene3D" id="1.25.40.1040">
    <property type="match status" value="1"/>
</dbReference>
<dbReference type="PANTHER" id="PTHR22767">
    <property type="entry name" value="N-TERMINAL ACETYLTRANSFERASE-RELATED"/>
    <property type="match status" value="1"/>
</dbReference>
<dbReference type="AlphaFoldDB" id="A0A8J4F805"/>
<comment type="similarity">
    <text evidence="1">Belongs to the MDM20/NAA25 family.</text>
</comment>
<evidence type="ECO:0000313" key="3">
    <source>
        <dbReference type="EMBL" id="GIL64982.1"/>
    </source>
</evidence>
<dbReference type="InterPro" id="IPR011990">
    <property type="entry name" value="TPR-like_helical_dom_sf"/>
</dbReference>